<dbReference type="AlphaFoldDB" id="A0A4Z0J8W1"/>
<evidence type="ECO:0000313" key="1">
    <source>
        <dbReference type="EMBL" id="TGD18593.1"/>
    </source>
</evidence>
<evidence type="ECO:0000313" key="2">
    <source>
        <dbReference type="Proteomes" id="UP000297348"/>
    </source>
</evidence>
<keyword evidence="2" id="KW-1185">Reference proteome</keyword>
<dbReference type="RefSeq" id="WP_135368182.1">
    <property type="nucleotide sequence ID" value="NZ_RKLX01000011.1"/>
</dbReference>
<comment type="caution">
    <text evidence="1">The sequence shown here is derived from an EMBL/GenBank/DDBJ whole genome shotgun (WGS) entry which is preliminary data.</text>
</comment>
<accession>A0A4Z0J8W1</accession>
<dbReference type="OrthoDB" id="2290314at2"/>
<sequence length="158" mass="18198">MNPEDDQLRRLIHTLLIQLRNAGIHVTVTHHRTPSLYLHLDHDVLKEIRLSDHPMGKKSRHRVGYDILITRDRHRRFAAENRCFQYGINNALTVVAQVVADRDRKVAQLGGSASYRSLVRLAQKRPQLPSKQAAFENKLSAFLDRSPVSGGRRERPRI</sequence>
<gene>
    <name evidence="1" type="ORF">EGT51_08040</name>
</gene>
<protein>
    <submittedName>
        <fullName evidence="1">Uncharacterized protein</fullName>
    </submittedName>
</protein>
<dbReference type="Proteomes" id="UP000297348">
    <property type="component" value="Unassembled WGS sequence"/>
</dbReference>
<proteinExistence type="predicted"/>
<dbReference type="EMBL" id="RKLX01000011">
    <property type="protein sequence ID" value="TGD18593.1"/>
    <property type="molecule type" value="Genomic_DNA"/>
</dbReference>
<reference evidence="1 2" key="1">
    <citation type="submission" date="2018-10" db="EMBL/GenBank/DDBJ databases">
        <title>Lactobacillus sp. R7 and Lactobacillus sp. R19 isolated from fermented mustard green product of Taiwan.</title>
        <authorList>
            <person name="Lin S.-T."/>
        </authorList>
    </citation>
    <scope>NUCLEOTIDE SEQUENCE [LARGE SCALE GENOMIC DNA]</scope>
    <source>
        <strain evidence="1 2">BCRC 81129</strain>
    </source>
</reference>
<name>A0A4Z0J8W1_9LACO</name>
<organism evidence="1 2">
    <name type="scientific">Levilactobacillus suantsaiihabitans</name>
    <dbReference type="NCBI Taxonomy" id="2487722"/>
    <lineage>
        <taxon>Bacteria</taxon>
        <taxon>Bacillati</taxon>
        <taxon>Bacillota</taxon>
        <taxon>Bacilli</taxon>
        <taxon>Lactobacillales</taxon>
        <taxon>Lactobacillaceae</taxon>
        <taxon>Levilactobacillus</taxon>
    </lineage>
</organism>